<dbReference type="InterPro" id="IPR028357">
    <property type="entry name" value="UDPglc_DH_bac"/>
</dbReference>
<dbReference type="InterPro" id="IPR014026">
    <property type="entry name" value="UDP-Glc/GDP-Man_DH_dimer"/>
</dbReference>
<dbReference type="Pfam" id="PF00984">
    <property type="entry name" value="UDPG_MGDP_dh"/>
    <property type="match status" value="1"/>
</dbReference>
<feature type="binding site" evidence="11">
    <location>
        <position position="331"/>
    </location>
    <ligand>
        <name>NAD(+)</name>
        <dbReference type="ChEBI" id="CHEBI:57540"/>
    </ligand>
</feature>
<dbReference type="PIRSF" id="PIRSF000124">
    <property type="entry name" value="UDPglc_GDPman_dh"/>
    <property type="match status" value="1"/>
</dbReference>
<keyword evidence="5 8" id="KW-0560">Oxidoreductase</keyword>
<dbReference type="GO" id="GO:0000271">
    <property type="term" value="P:polysaccharide biosynthetic process"/>
    <property type="evidence" value="ECO:0007669"/>
    <property type="project" value="InterPro"/>
</dbReference>
<comment type="similarity">
    <text evidence="2 8">Belongs to the UDP-glucose/GDP-mannose dehydrogenase family.</text>
</comment>
<dbReference type="InterPro" id="IPR017476">
    <property type="entry name" value="UDP-Glc/GDP-Man"/>
</dbReference>
<evidence type="ECO:0000256" key="10">
    <source>
        <dbReference type="PIRSR" id="PIRSR500134-2"/>
    </source>
</evidence>
<dbReference type="Proteomes" id="UP001320898">
    <property type="component" value="Unassembled WGS sequence"/>
</dbReference>
<feature type="region of interest" description="Disordered" evidence="12">
    <location>
        <begin position="433"/>
        <end position="464"/>
    </location>
</feature>
<feature type="active site" description="Nucleophile" evidence="9">
    <location>
        <position position="263"/>
    </location>
</feature>
<feature type="binding site" evidence="10">
    <location>
        <begin position="252"/>
        <end position="256"/>
    </location>
    <ligand>
        <name>substrate</name>
    </ligand>
</feature>
<evidence type="ECO:0000256" key="11">
    <source>
        <dbReference type="PIRSR" id="PIRSR500134-3"/>
    </source>
</evidence>
<dbReference type="InterPro" id="IPR001732">
    <property type="entry name" value="UDP-Glc/GDP-Man_DH_N"/>
</dbReference>
<dbReference type="EC" id="1.1.1.22" evidence="3 8"/>
<dbReference type="SMART" id="SM00984">
    <property type="entry name" value="UDPG_MGDP_dh_C"/>
    <property type="match status" value="1"/>
</dbReference>
<organism evidence="14 15">
    <name type="scientific">Microbaculum marinisediminis</name>
    <dbReference type="NCBI Taxonomy" id="2931392"/>
    <lineage>
        <taxon>Bacteria</taxon>
        <taxon>Pseudomonadati</taxon>
        <taxon>Pseudomonadota</taxon>
        <taxon>Alphaproteobacteria</taxon>
        <taxon>Hyphomicrobiales</taxon>
        <taxon>Tepidamorphaceae</taxon>
        <taxon>Microbaculum</taxon>
    </lineage>
</organism>
<protein>
    <recommendedName>
        <fullName evidence="4 8">UDP-glucose 6-dehydrogenase</fullName>
        <ecNumber evidence="3 8">1.1.1.22</ecNumber>
    </recommendedName>
</protein>
<feature type="binding site" evidence="11">
    <location>
        <position position="30"/>
    </location>
    <ligand>
        <name>NAD(+)</name>
        <dbReference type="ChEBI" id="CHEBI:57540"/>
    </ligand>
</feature>
<comment type="caution">
    <text evidence="14">The sequence shown here is derived from an EMBL/GenBank/DDBJ whole genome shotgun (WGS) entry which is preliminary data.</text>
</comment>
<dbReference type="GO" id="GO:0051287">
    <property type="term" value="F:NAD binding"/>
    <property type="evidence" value="ECO:0007669"/>
    <property type="project" value="InterPro"/>
</dbReference>
<feature type="binding site" evidence="10">
    <location>
        <position position="324"/>
    </location>
    <ligand>
        <name>substrate</name>
    </ligand>
</feature>
<dbReference type="GO" id="GO:0003979">
    <property type="term" value="F:UDP-glucose 6-dehydrogenase activity"/>
    <property type="evidence" value="ECO:0007669"/>
    <property type="project" value="UniProtKB-EC"/>
</dbReference>
<dbReference type="PANTHER" id="PTHR43750:SF3">
    <property type="entry name" value="UDP-GLUCOSE 6-DEHYDROGENASE TUAD"/>
    <property type="match status" value="1"/>
</dbReference>
<keyword evidence="15" id="KW-1185">Reference proteome</keyword>
<proteinExistence type="inferred from homology"/>
<gene>
    <name evidence="14" type="ORF">MUB46_03720</name>
</gene>
<dbReference type="SUPFAM" id="SSF48179">
    <property type="entry name" value="6-phosphogluconate dehydrogenase C-terminal domain-like"/>
    <property type="match status" value="1"/>
</dbReference>
<evidence type="ECO:0000256" key="1">
    <source>
        <dbReference type="ARBA" id="ARBA00004701"/>
    </source>
</evidence>
<feature type="binding site" evidence="11">
    <location>
        <position position="35"/>
    </location>
    <ligand>
        <name>NAD(+)</name>
        <dbReference type="ChEBI" id="CHEBI:57540"/>
    </ligand>
</feature>
<dbReference type="Pfam" id="PF03720">
    <property type="entry name" value="UDPG_MGDP_dh_C"/>
    <property type="match status" value="1"/>
</dbReference>
<keyword evidence="6 8" id="KW-0520">NAD</keyword>
<dbReference type="EMBL" id="JALIDZ010000002">
    <property type="protein sequence ID" value="MCT8970959.1"/>
    <property type="molecule type" value="Genomic_DNA"/>
</dbReference>
<dbReference type="Gene3D" id="3.40.50.720">
    <property type="entry name" value="NAD(P)-binding Rossmann-like Domain"/>
    <property type="match status" value="2"/>
</dbReference>
<evidence type="ECO:0000256" key="7">
    <source>
        <dbReference type="ARBA" id="ARBA00047473"/>
    </source>
</evidence>
<dbReference type="SUPFAM" id="SSF52413">
    <property type="entry name" value="UDP-glucose/GDP-mannose dehydrogenase C-terminal domain"/>
    <property type="match status" value="1"/>
</dbReference>
<sequence>MRISVIGSGYVGLVTGTCLADWGHEVVCVDRDPAKIELLTNGGVPIYEPGLEQMIAANVARGRLSFTRDLAAALAGSDVVFIAVGTPPRASDGEADLSFVYDVARDIGEAIDGYTVVVCKSTVPVGTGDVVERIISQVRPDADVTVVSNPEFLREGSAIEDFTKPDRVVIGTEDERAREIMLAVYEQVRANGQPILITKRRTAELIKYAANAFLAAKLSFINEIADLCEHVDADVDEVAEGIGLDSRIGAKFLKAGPGFGGSCFPKDTLALLRTAQDHGVDMRLVETTVSVNDARKRRMALKIMDAVGGSVEGKTVAVLGLTFKANTDDMRASPSLPVVELLQRAGATVRAYDPEGMPQARPLMSDVEFTDDPYTCAKGCDAVVLMTDWDEFQSLDLERLRGLVRTPVFVDLRNVYAPDKLVKHGFTAVGIGRSTQTGADDGRHAPAQPPAAHSGNGSPAGRTIDEEAEMRLVSIR</sequence>
<evidence type="ECO:0000259" key="13">
    <source>
        <dbReference type="SMART" id="SM00984"/>
    </source>
</evidence>
<evidence type="ECO:0000256" key="9">
    <source>
        <dbReference type="PIRSR" id="PIRSR500134-1"/>
    </source>
</evidence>
<evidence type="ECO:0000256" key="6">
    <source>
        <dbReference type="ARBA" id="ARBA00023027"/>
    </source>
</evidence>
<evidence type="ECO:0000256" key="8">
    <source>
        <dbReference type="PIRNR" id="PIRNR000124"/>
    </source>
</evidence>
<evidence type="ECO:0000256" key="2">
    <source>
        <dbReference type="ARBA" id="ARBA00006601"/>
    </source>
</evidence>
<dbReference type="AlphaFoldDB" id="A0AAW5QTZ8"/>
<evidence type="ECO:0000256" key="4">
    <source>
        <dbReference type="ARBA" id="ARBA00015132"/>
    </source>
</evidence>
<dbReference type="InterPro" id="IPR008927">
    <property type="entry name" value="6-PGluconate_DH-like_C_sf"/>
</dbReference>
<dbReference type="PIRSF" id="PIRSF500134">
    <property type="entry name" value="UDPglc_DH_bac"/>
    <property type="match status" value="1"/>
</dbReference>
<dbReference type="Pfam" id="PF03721">
    <property type="entry name" value="UDPG_MGDP_dh_N"/>
    <property type="match status" value="1"/>
</dbReference>
<dbReference type="RefSeq" id="WP_261614536.1">
    <property type="nucleotide sequence ID" value="NZ_JALIDZ010000002.1"/>
</dbReference>
<evidence type="ECO:0000256" key="5">
    <source>
        <dbReference type="ARBA" id="ARBA00023002"/>
    </source>
</evidence>
<feature type="binding site" evidence="10">
    <location>
        <position position="260"/>
    </location>
    <ligand>
        <name>substrate</name>
    </ligand>
</feature>
<evidence type="ECO:0000313" key="15">
    <source>
        <dbReference type="Proteomes" id="UP001320898"/>
    </source>
</evidence>
<feature type="domain" description="UDP-glucose/GDP-mannose dehydrogenase C-terminal" evidence="13">
    <location>
        <begin position="317"/>
        <end position="418"/>
    </location>
</feature>
<comment type="catalytic activity">
    <reaction evidence="7 8">
        <text>UDP-alpha-D-glucose + 2 NAD(+) + H2O = UDP-alpha-D-glucuronate + 2 NADH + 3 H(+)</text>
        <dbReference type="Rhea" id="RHEA:23596"/>
        <dbReference type="ChEBI" id="CHEBI:15377"/>
        <dbReference type="ChEBI" id="CHEBI:15378"/>
        <dbReference type="ChEBI" id="CHEBI:57540"/>
        <dbReference type="ChEBI" id="CHEBI:57945"/>
        <dbReference type="ChEBI" id="CHEBI:58052"/>
        <dbReference type="ChEBI" id="CHEBI:58885"/>
        <dbReference type="EC" id="1.1.1.22"/>
    </reaction>
</comment>
<name>A0AAW5QTZ8_9HYPH</name>
<evidence type="ECO:0000256" key="12">
    <source>
        <dbReference type="SAM" id="MobiDB-lite"/>
    </source>
</evidence>
<dbReference type="InterPro" id="IPR014027">
    <property type="entry name" value="UDP-Glc/GDP-Man_DH_C"/>
</dbReference>
<dbReference type="SUPFAM" id="SSF51735">
    <property type="entry name" value="NAD(P)-binding Rossmann-fold domains"/>
    <property type="match status" value="1"/>
</dbReference>
<feature type="binding site" evidence="11">
    <location>
        <position position="86"/>
    </location>
    <ligand>
        <name>NAD(+)</name>
        <dbReference type="ChEBI" id="CHEBI:57540"/>
    </ligand>
</feature>
<accession>A0AAW5QTZ8</accession>
<evidence type="ECO:0000313" key="14">
    <source>
        <dbReference type="EMBL" id="MCT8970959.1"/>
    </source>
</evidence>
<dbReference type="InterPro" id="IPR036291">
    <property type="entry name" value="NAD(P)-bd_dom_sf"/>
</dbReference>
<dbReference type="Gene3D" id="1.20.5.100">
    <property type="entry name" value="Cytochrome c1, transmembrane anchor, C-terminal"/>
    <property type="match status" value="1"/>
</dbReference>
<feature type="binding site" evidence="10">
    <location>
        <begin position="152"/>
        <end position="155"/>
    </location>
    <ligand>
        <name>substrate</name>
    </ligand>
</feature>
<feature type="binding site" evidence="11">
    <location>
        <position position="155"/>
    </location>
    <ligand>
        <name>NAD(+)</name>
        <dbReference type="ChEBI" id="CHEBI:57540"/>
    </ligand>
</feature>
<evidence type="ECO:0000256" key="3">
    <source>
        <dbReference type="ARBA" id="ARBA00012954"/>
    </source>
</evidence>
<dbReference type="InterPro" id="IPR036220">
    <property type="entry name" value="UDP-Glc/GDP-Man_DH_C_sf"/>
</dbReference>
<feature type="binding site" evidence="11">
    <location>
        <position position="266"/>
    </location>
    <ligand>
        <name>NAD(+)</name>
        <dbReference type="ChEBI" id="CHEBI:57540"/>
    </ligand>
</feature>
<comment type="pathway">
    <text evidence="1">Nucleotide-sugar biosynthesis; UDP-alpha-D-glucuronate biosynthesis; UDP-alpha-D-glucuronate from UDP-alpha-D-glucose: step 1/1.</text>
</comment>
<dbReference type="NCBIfam" id="TIGR03026">
    <property type="entry name" value="NDP-sugDHase"/>
    <property type="match status" value="1"/>
</dbReference>
<feature type="binding site" evidence="10">
    <location>
        <position position="207"/>
    </location>
    <ligand>
        <name>substrate</name>
    </ligand>
</feature>
<reference evidence="14 15" key="1">
    <citation type="submission" date="2022-04" db="EMBL/GenBank/DDBJ databases">
        <authorList>
            <person name="Ye Y.-Q."/>
            <person name="Du Z.-J."/>
        </authorList>
    </citation>
    <scope>NUCLEOTIDE SEQUENCE [LARGE SCALE GENOMIC DNA]</scope>
    <source>
        <strain evidence="14 15">A6E488</strain>
    </source>
</reference>
<dbReference type="PANTHER" id="PTHR43750">
    <property type="entry name" value="UDP-GLUCOSE 6-DEHYDROGENASE TUAD"/>
    <property type="match status" value="1"/>
</dbReference>
<feature type="binding site" evidence="11">
    <location>
        <position position="122"/>
    </location>
    <ligand>
        <name>NAD(+)</name>
        <dbReference type="ChEBI" id="CHEBI:57540"/>
    </ligand>
</feature>